<evidence type="ECO:0000256" key="1">
    <source>
        <dbReference type="ARBA" id="ARBA00004123"/>
    </source>
</evidence>
<organism evidence="9">
    <name type="scientific">Opuntia streptacantha</name>
    <name type="common">Prickly pear cactus</name>
    <name type="synonym">Opuntia cardona</name>
    <dbReference type="NCBI Taxonomy" id="393608"/>
    <lineage>
        <taxon>Eukaryota</taxon>
        <taxon>Viridiplantae</taxon>
        <taxon>Streptophyta</taxon>
        <taxon>Embryophyta</taxon>
        <taxon>Tracheophyta</taxon>
        <taxon>Spermatophyta</taxon>
        <taxon>Magnoliopsida</taxon>
        <taxon>eudicotyledons</taxon>
        <taxon>Gunneridae</taxon>
        <taxon>Pentapetalae</taxon>
        <taxon>Caryophyllales</taxon>
        <taxon>Cactineae</taxon>
        <taxon>Cactaceae</taxon>
        <taxon>Opuntioideae</taxon>
        <taxon>Opuntia</taxon>
    </lineage>
</organism>
<reference evidence="9" key="2">
    <citation type="submission" date="2020-07" db="EMBL/GenBank/DDBJ databases">
        <authorList>
            <person name="Vera ALvarez R."/>
            <person name="Arias-Moreno D.M."/>
            <person name="Jimenez-Jacinto V."/>
            <person name="Jimenez-Bremont J.F."/>
            <person name="Swaminathan K."/>
            <person name="Moose S.P."/>
            <person name="Guerrero-Gonzalez M.L."/>
            <person name="Marino-Ramirez L."/>
            <person name="Landsman D."/>
            <person name="Rodriguez-Kessler M."/>
            <person name="Delgado-Sanchez P."/>
        </authorList>
    </citation>
    <scope>NUCLEOTIDE SEQUENCE</scope>
    <source>
        <tissue evidence="9">Cladode</tissue>
    </source>
</reference>
<dbReference type="AlphaFoldDB" id="A0A7C9E9W1"/>
<dbReference type="CDD" id="cd11446">
    <property type="entry name" value="bHLH_AtILR3_like"/>
    <property type="match status" value="1"/>
</dbReference>
<dbReference type="Gene3D" id="4.10.280.10">
    <property type="entry name" value="Helix-loop-helix DNA-binding domain"/>
    <property type="match status" value="1"/>
</dbReference>
<keyword evidence="5" id="KW-0539">Nucleus</keyword>
<sequence length="290" mass="31598">MDSEDPTTARKIQKAGREKLRRDRLNEHFIELGNTLDGDRPKNDKATILTDTIQLLRDLTAEVNKLKAEHAALSEESCELTQEKNDLKEEKGALKSEVERLNVQCQQRLGSTFPWVAVDHSVLQHPPSYSYPVPFPIPSAAIQMHPSMQPYPFFGSPNAGIYQNPCSTFIPYMTPNAPAGQQPSQLVSRPLQTAGKAQVSGRHDPVSFSEQGRAKQIDRNKDSNNIATDLELKTPGSTTDEGASSGEKKSKKSMDKKSIAAESSSSRCSSSPSIQESSSSSVVGGGKADD</sequence>
<feature type="compositionally biased region" description="Basic and acidic residues" evidence="7">
    <location>
        <begin position="212"/>
        <end position="222"/>
    </location>
</feature>
<dbReference type="PANTHER" id="PTHR47001">
    <property type="entry name" value="TRANSCRIPTION FACTOR BHLH121"/>
    <property type="match status" value="1"/>
</dbReference>
<dbReference type="EMBL" id="GISG01205732">
    <property type="protein sequence ID" value="MBA4659983.1"/>
    <property type="molecule type" value="Transcribed_RNA"/>
</dbReference>
<feature type="coiled-coil region" evidence="6">
    <location>
        <begin position="49"/>
        <end position="104"/>
    </location>
</feature>
<feature type="compositionally biased region" description="Polar residues" evidence="7">
    <location>
        <begin position="179"/>
        <end position="191"/>
    </location>
</feature>
<dbReference type="GO" id="GO:0005634">
    <property type="term" value="C:nucleus"/>
    <property type="evidence" value="ECO:0007669"/>
    <property type="project" value="UniProtKB-SubCell"/>
</dbReference>
<evidence type="ECO:0000256" key="5">
    <source>
        <dbReference type="ARBA" id="ARBA00023242"/>
    </source>
</evidence>
<reference evidence="9" key="1">
    <citation type="journal article" date="2013" name="J. Plant Res.">
        <title>Effect of fungi and light on seed germination of three Opuntia species from semiarid lands of central Mexico.</title>
        <authorList>
            <person name="Delgado-Sanchez P."/>
            <person name="Jimenez-Bremont J.F."/>
            <person name="Guerrero-Gonzalez Mde L."/>
            <person name="Flores J."/>
        </authorList>
    </citation>
    <scope>NUCLEOTIDE SEQUENCE</scope>
    <source>
        <tissue evidence="9">Cladode</tissue>
    </source>
</reference>
<evidence type="ECO:0000256" key="3">
    <source>
        <dbReference type="ARBA" id="ARBA00023125"/>
    </source>
</evidence>
<evidence type="ECO:0000259" key="8">
    <source>
        <dbReference type="PROSITE" id="PS50888"/>
    </source>
</evidence>
<dbReference type="SMART" id="SM00353">
    <property type="entry name" value="HLH"/>
    <property type="match status" value="1"/>
</dbReference>
<name>A0A7C9E9W1_OPUST</name>
<dbReference type="PANTHER" id="PTHR47001:SF3">
    <property type="entry name" value="TRANSCRIPTION FACTOR BHLH121"/>
    <property type="match status" value="1"/>
</dbReference>
<dbReference type="InterPro" id="IPR036638">
    <property type="entry name" value="HLH_DNA-bd_sf"/>
</dbReference>
<evidence type="ECO:0000256" key="7">
    <source>
        <dbReference type="SAM" id="MobiDB-lite"/>
    </source>
</evidence>
<dbReference type="GO" id="GO:0003677">
    <property type="term" value="F:DNA binding"/>
    <property type="evidence" value="ECO:0007669"/>
    <property type="project" value="UniProtKB-KW"/>
</dbReference>
<feature type="compositionally biased region" description="Basic and acidic residues" evidence="7">
    <location>
        <begin position="246"/>
        <end position="259"/>
    </location>
</feature>
<dbReference type="PROSITE" id="PS50888">
    <property type="entry name" value="BHLH"/>
    <property type="match status" value="1"/>
</dbReference>
<protein>
    <recommendedName>
        <fullName evidence="8">BHLH domain-containing protein</fullName>
    </recommendedName>
</protein>
<dbReference type="GO" id="GO:0003700">
    <property type="term" value="F:DNA-binding transcription factor activity"/>
    <property type="evidence" value="ECO:0007669"/>
    <property type="project" value="InterPro"/>
</dbReference>
<dbReference type="GO" id="GO:0006879">
    <property type="term" value="P:intracellular iron ion homeostasis"/>
    <property type="evidence" value="ECO:0007669"/>
    <property type="project" value="InterPro"/>
</dbReference>
<evidence type="ECO:0000256" key="2">
    <source>
        <dbReference type="ARBA" id="ARBA00023015"/>
    </source>
</evidence>
<evidence type="ECO:0000256" key="6">
    <source>
        <dbReference type="SAM" id="Coils"/>
    </source>
</evidence>
<proteinExistence type="predicted"/>
<dbReference type="Pfam" id="PF23177">
    <property type="entry name" value="bHLH_IRO3"/>
    <property type="match status" value="1"/>
</dbReference>
<dbReference type="InterPro" id="IPR057075">
    <property type="entry name" value="bHLH_IRO3"/>
</dbReference>
<keyword evidence="6" id="KW-0175">Coiled coil</keyword>
<comment type="subcellular location">
    <subcellularLocation>
        <location evidence="1">Nucleus</location>
    </subcellularLocation>
</comment>
<dbReference type="InterPro" id="IPR011598">
    <property type="entry name" value="bHLH_dom"/>
</dbReference>
<dbReference type="InterPro" id="IPR044579">
    <property type="entry name" value="bHLH11/121"/>
</dbReference>
<feature type="region of interest" description="Disordered" evidence="7">
    <location>
        <begin position="173"/>
        <end position="290"/>
    </location>
</feature>
<keyword evidence="3" id="KW-0238">DNA-binding</keyword>
<feature type="compositionally biased region" description="Low complexity" evidence="7">
    <location>
        <begin position="260"/>
        <end position="281"/>
    </location>
</feature>
<evidence type="ECO:0000256" key="4">
    <source>
        <dbReference type="ARBA" id="ARBA00023163"/>
    </source>
</evidence>
<dbReference type="SUPFAM" id="SSF47459">
    <property type="entry name" value="HLH, helix-loop-helix DNA-binding domain"/>
    <property type="match status" value="1"/>
</dbReference>
<accession>A0A7C9E9W1</accession>
<evidence type="ECO:0000313" key="9">
    <source>
        <dbReference type="EMBL" id="MBA4659983.1"/>
    </source>
</evidence>
<dbReference type="GO" id="GO:0046983">
    <property type="term" value="F:protein dimerization activity"/>
    <property type="evidence" value="ECO:0007669"/>
    <property type="project" value="InterPro"/>
</dbReference>
<keyword evidence="4" id="KW-0804">Transcription</keyword>
<keyword evidence="2" id="KW-0805">Transcription regulation</keyword>
<feature type="domain" description="BHLH" evidence="8">
    <location>
        <begin position="9"/>
        <end position="59"/>
    </location>
</feature>